<protein>
    <submittedName>
        <fullName evidence="1">Uncharacterized protein</fullName>
    </submittedName>
</protein>
<gene>
    <name evidence="1" type="ORF">CEXT_592611</name>
</gene>
<evidence type="ECO:0000313" key="2">
    <source>
        <dbReference type="Proteomes" id="UP001054945"/>
    </source>
</evidence>
<accession>A0AAV4Y7R6</accession>
<dbReference type="AlphaFoldDB" id="A0AAV4Y7R6"/>
<organism evidence="1 2">
    <name type="scientific">Caerostris extrusa</name>
    <name type="common">Bark spider</name>
    <name type="synonym">Caerostris bankana</name>
    <dbReference type="NCBI Taxonomy" id="172846"/>
    <lineage>
        <taxon>Eukaryota</taxon>
        <taxon>Metazoa</taxon>
        <taxon>Ecdysozoa</taxon>
        <taxon>Arthropoda</taxon>
        <taxon>Chelicerata</taxon>
        <taxon>Arachnida</taxon>
        <taxon>Araneae</taxon>
        <taxon>Araneomorphae</taxon>
        <taxon>Entelegynae</taxon>
        <taxon>Araneoidea</taxon>
        <taxon>Araneidae</taxon>
        <taxon>Caerostris</taxon>
    </lineage>
</organism>
<reference evidence="1 2" key="1">
    <citation type="submission" date="2021-06" db="EMBL/GenBank/DDBJ databases">
        <title>Caerostris extrusa draft genome.</title>
        <authorList>
            <person name="Kono N."/>
            <person name="Arakawa K."/>
        </authorList>
    </citation>
    <scope>NUCLEOTIDE SEQUENCE [LARGE SCALE GENOMIC DNA]</scope>
</reference>
<dbReference type="EMBL" id="BPLR01018898">
    <property type="protein sequence ID" value="GIZ03060.1"/>
    <property type="molecule type" value="Genomic_DNA"/>
</dbReference>
<evidence type="ECO:0000313" key="1">
    <source>
        <dbReference type="EMBL" id="GIZ03060.1"/>
    </source>
</evidence>
<comment type="caution">
    <text evidence="1">The sequence shown here is derived from an EMBL/GenBank/DDBJ whole genome shotgun (WGS) entry which is preliminary data.</text>
</comment>
<dbReference type="Proteomes" id="UP001054945">
    <property type="component" value="Unassembled WGS sequence"/>
</dbReference>
<proteinExistence type="predicted"/>
<name>A0AAV4Y7R6_CAEEX</name>
<sequence>MSLFIAWVKQKYVHFTVWRYVSKNVFSCTKWSDGGGLPRMSPEKDCQIGGLKVTWMRWGKIQCVIGRVAFIFYLIDGLLGVKAHQNCWDF</sequence>
<keyword evidence="2" id="KW-1185">Reference proteome</keyword>